<dbReference type="PROSITE" id="PS50837">
    <property type="entry name" value="NACHT"/>
    <property type="match status" value="1"/>
</dbReference>
<dbReference type="InterPro" id="IPR007111">
    <property type="entry name" value="NACHT_NTPase"/>
</dbReference>
<dbReference type="Proteomes" id="UP000566819">
    <property type="component" value="Unassembled WGS sequence"/>
</dbReference>
<reference evidence="4 5" key="1">
    <citation type="submission" date="2020-03" db="EMBL/GenBank/DDBJ databases">
        <title>Draft Genome Sequence of Cudoniella acicularis.</title>
        <authorList>
            <person name="Buettner E."/>
            <person name="Kellner H."/>
        </authorList>
    </citation>
    <scope>NUCLEOTIDE SEQUENCE [LARGE SCALE GENOMIC DNA]</scope>
    <source>
        <strain evidence="4 5">DSM 108380</strain>
    </source>
</reference>
<dbReference type="Gene3D" id="3.40.50.300">
    <property type="entry name" value="P-loop containing nucleotide triphosphate hydrolases"/>
    <property type="match status" value="1"/>
</dbReference>
<sequence>MEGLKAKQTYRDQVNNTGDGRVNLINGNGTTYTAENIHIASLNASDRHLAIGNLSRTNPRDDKARIEDDKGPHNQALCNWIFDHLSFNEWRNNQDSRLLWIKGDAGKGKTMLLTGIINDMLTQKKQSEESGDQAVVVTYFFCQRHDERINKATAVLRGLIYLLTEQREDLMKHWKEPPEDVNAIFKLSNILETMLNDIDTKVYLIVDALDECNEAGLEQLLGQILHIASRLKNVRWLVSSRDKILIRSKLRLNDRPGRFQIELNPQTISRAVDIYIDSKLSDLEWLKHNTALRIQVRGKIQEKANATFLWVLLVYLWVSLSYEELEDKDSSSVLQMLDSAPSDLHRMANLTLLKEGYQQYNLFKKYHCKEYQRLDTAIAKYTDAMNAARSSSPVYNTGIIKANIYLADCYRAAAATRGPPDEVLSQRVRLDKAVLSARRVLVEMKQPGAAAAVETLRGECSRTKNELRILKKKYEMFGNKTSASWVDYWLKQLDKAK</sequence>
<proteinExistence type="predicted"/>
<comment type="caution">
    <text evidence="4">The sequence shown here is derived from an EMBL/GenBank/DDBJ whole genome shotgun (WGS) entry which is preliminary data.</text>
</comment>
<organism evidence="4 5">
    <name type="scientific">Cudoniella acicularis</name>
    <dbReference type="NCBI Taxonomy" id="354080"/>
    <lineage>
        <taxon>Eukaryota</taxon>
        <taxon>Fungi</taxon>
        <taxon>Dikarya</taxon>
        <taxon>Ascomycota</taxon>
        <taxon>Pezizomycotina</taxon>
        <taxon>Leotiomycetes</taxon>
        <taxon>Helotiales</taxon>
        <taxon>Tricladiaceae</taxon>
        <taxon>Cudoniella</taxon>
    </lineage>
</organism>
<feature type="region of interest" description="Disordered" evidence="2">
    <location>
        <begin position="1"/>
        <end position="21"/>
    </location>
</feature>
<dbReference type="OrthoDB" id="538223at2759"/>
<dbReference type="PANTHER" id="PTHR10039:SF14">
    <property type="entry name" value="NACHT DOMAIN-CONTAINING PROTEIN"/>
    <property type="match status" value="1"/>
</dbReference>
<dbReference type="PANTHER" id="PTHR10039">
    <property type="entry name" value="AMELOGENIN"/>
    <property type="match status" value="1"/>
</dbReference>
<dbReference type="EMBL" id="JAAMPI010000187">
    <property type="protein sequence ID" value="KAF4634405.1"/>
    <property type="molecule type" value="Genomic_DNA"/>
</dbReference>
<evidence type="ECO:0000259" key="3">
    <source>
        <dbReference type="PROSITE" id="PS50837"/>
    </source>
</evidence>
<keyword evidence="1" id="KW-0677">Repeat</keyword>
<dbReference type="InterPro" id="IPR056884">
    <property type="entry name" value="NPHP3-like_N"/>
</dbReference>
<name>A0A8H4RSW4_9HELO</name>
<evidence type="ECO:0000256" key="2">
    <source>
        <dbReference type="SAM" id="MobiDB-lite"/>
    </source>
</evidence>
<dbReference type="SUPFAM" id="SSF52540">
    <property type="entry name" value="P-loop containing nucleoside triphosphate hydrolases"/>
    <property type="match status" value="1"/>
</dbReference>
<evidence type="ECO:0000313" key="5">
    <source>
        <dbReference type="Proteomes" id="UP000566819"/>
    </source>
</evidence>
<dbReference type="AlphaFoldDB" id="A0A8H4RSW4"/>
<protein>
    <recommendedName>
        <fullName evidence="3">NACHT domain-containing protein</fullName>
    </recommendedName>
</protein>
<keyword evidence="5" id="KW-1185">Reference proteome</keyword>
<evidence type="ECO:0000256" key="1">
    <source>
        <dbReference type="ARBA" id="ARBA00022737"/>
    </source>
</evidence>
<evidence type="ECO:0000313" key="4">
    <source>
        <dbReference type="EMBL" id="KAF4634405.1"/>
    </source>
</evidence>
<dbReference type="Pfam" id="PF24883">
    <property type="entry name" value="NPHP3_N"/>
    <property type="match status" value="1"/>
</dbReference>
<feature type="domain" description="NACHT" evidence="3">
    <location>
        <begin position="97"/>
        <end position="241"/>
    </location>
</feature>
<accession>A0A8H4RSW4</accession>
<dbReference type="InterPro" id="IPR027417">
    <property type="entry name" value="P-loop_NTPase"/>
</dbReference>
<gene>
    <name evidence="4" type="ORF">G7Y89_g3701</name>
</gene>